<reference evidence="2 3" key="1">
    <citation type="journal article" date="2011" name="Stand. Genomic Sci.">
        <title>Complete genome sequence of the halophilic and highly halotolerant Chromohalobacter salexigens type strain (1H11(T)).</title>
        <authorList>
            <person name="Copeland A."/>
            <person name="O'Connor K."/>
            <person name="Lucas S."/>
            <person name="Lapidus A."/>
            <person name="Berry K.W."/>
            <person name="Detter J.C."/>
            <person name="Del Rio T.G."/>
            <person name="Hammon N."/>
            <person name="Dalin E."/>
            <person name="Tice H."/>
            <person name="Pitluck S."/>
            <person name="Bruce D."/>
            <person name="Goodwin L."/>
            <person name="Han C."/>
            <person name="Tapia R."/>
            <person name="Saunders E."/>
            <person name="Schmutz J."/>
            <person name="Brettin T."/>
            <person name="Larimer F."/>
            <person name="Land M."/>
            <person name="Hauser L."/>
            <person name="Vargas C."/>
            <person name="Nieto J.J."/>
            <person name="Kyrpides N.C."/>
            <person name="Ivanova N."/>
            <person name="Goker M."/>
            <person name="Klenk H.P."/>
            <person name="Csonka L.N."/>
            <person name="Woyke T."/>
        </authorList>
    </citation>
    <scope>NUCLEOTIDE SEQUENCE [LARGE SCALE GENOMIC DNA]</scope>
    <source>
        <strain evidence="3">ATCC BAA-138 / DSM 3043 / CIP 106854 / NCIMB 13768 / 1H11</strain>
    </source>
</reference>
<dbReference type="eggNOG" id="ENOG50342AJ">
    <property type="taxonomic scope" value="Bacteria"/>
</dbReference>
<keyword evidence="1" id="KW-1133">Transmembrane helix</keyword>
<dbReference type="STRING" id="290398.Csal_1366"/>
<dbReference type="Proteomes" id="UP000000239">
    <property type="component" value="Chromosome"/>
</dbReference>
<feature type="transmembrane region" description="Helical" evidence="1">
    <location>
        <begin position="82"/>
        <end position="100"/>
    </location>
</feature>
<sequence>MDGNEGLGAVIGGVSFLYIILVIALLIGAFFLRYGACMWLWLRQWWTTKAEYYVLAFADKVPVLNSLCFFPISSHKKALKKFGVLWLLTTSPVFLSVALSEVPDGSGALMEKFFSKLQEGLSVSELFVYSASFLTPLIYIIYEKFQEAEDNADFSEKLRDAFKVFRGYQLMSFLAVVSLMITVVGFAAVKTDLGSFKSTFLHAFLVGNALYIYLFSLFCWYLSLLDGFGGGRGFFRRKETSEKQFQSDFSDRLRKTEG</sequence>
<dbReference type="GeneID" id="95336104"/>
<feature type="transmembrane region" description="Helical" evidence="1">
    <location>
        <begin position="120"/>
        <end position="142"/>
    </location>
</feature>
<evidence type="ECO:0000313" key="3">
    <source>
        <dbReference type="Proteomes" id="UP000000239"/>
    </source>
</evidence>
<feature type="transmembrane region" description="Helical" evidence="1">
    <location>
        <begin position="209"/>
        <end position="228"/>
    </location>
</feature>
<feature type="transmembrane region" description="Helical" evidence="1">
    <location>
        <begin position="167"/>
        <end position="189"/>
    </location>
</feature>
<dbReference type="HOGENOM" id="CLU_1076451_0_0_6"/>
<dbReference type="OrthoDB" id="9256229at2"/>
<dbReference type="AlphaFoldDB" id="Q1QXT7"/>
<accession>Q1QXT7</accession>
<evidence type="ECO:0000313" key="2">
    <source>
        <dbReference type="EMBL" id="ABE58721.1"/>
    </source>
</evidence>
<protein>
    <submittedName>
        <fullName evidence="2">Uncharacterized protein</fullName>
    </submittedName>
</protein>
<organism evidence="2 3">
    <name type="scientific">Chromohalobacter israelensis (strain ATCC BAA-138 / DSM 3043 / CIP 106854 / NCIMB 13768 / 1H11)</name>
    <name type="common">Chromohalobacter salexigens</name>
    <dbReference type="NCBI Taxonomy" id="290398"/>
    <lineage>
        <taxon>Bacteria</taxon>
        <taxon>Pseudomonadati</taxon>
        <taxon>Pseudomonadota</taxon>
        <taxon>Gammaproteobacteria</taxon>
        <taxon>Oceanospirillales</taxon>
        <taxon>Halomonadaceae</taxon>
        <taxon>Chromohalobacter</taxon>
    </lineage>
</organism>
<dbReference type="KEGG" id="csa:Csal_1366"/>
<dbReference type="EMBL" id="CP000285">
    <property type="protein sequence ID" value="ABE58721.1"/>
    <property type="molecule type" value="Genomic_DNA"/>
</dbReference>
<gene>
    <name evidence="2" type="ordered locus">Csal_1366</name>
</gene>
<keyword evidence="1" id="KW-0472">Membrane</keyword>
<keyword evidence="1" id="KW-0812">Transmembrane</keyword>
<feature type="transmembrane region" description="Helical" evidence="1">
    <location>
        <begin position="7"/>
        <end position="32"/>
    </location>
</feature>
<name>Q1QXT7_CHRI1</name>
<proteinExistence type="predicted"/>
<evidence type="ECO:0000256" key="1">
    <source>
        <dbReference type="SAM" id="Phobius"/>
    </source>
</evidence>
<dbReference type="RefSeq" id="WP_011506667.1">
    <property type="nucleotide sequence ID" value="NC_007963.1"/>
</dbReference>
<keyword evidence="3" id="KW-1185">Reference proteome</keyword>